<keyword evidence="1" id="KW-0813">Transport</keyword>
<organism evidence="8 9">
    <name type="scientific">Pontibacter populi</name>
    <dbReference type="NCBI Taxonomy" id="890055"/>
    <lineage>
        <taxon>Bacteria</taxon>
        <taxon>Pseudomonadati</taxon>
        <taxon>Bacteroidota</taxon>
        <taxon>Cytophagia</taxon>
        <taxon>Cytophagales</taxon>
        <taxon>Hymenobacteraceae</taxon>
        <taxon>Pontibacter</taxon>
    </lineage>
</organism>
<dbReference type="PRINTS" id="PR00606">
    <property type="entry name" value="CYTCHROMECID"/>
</dbReference>
<dbReference type="PROSITE" id="PS51257">
    <property type="entry name" value="PROKAR_LIPOPROTEIN"/>
    <property type="match status" value="1"/>
</dbReference>
<evidence type="ECO:0000259" key="7">
    <source>
        <dbReference type="PROSITE" id="PS51007"/>
    </source>
</evidence>
<dbReference type="Proteomes" id="UP001476807">
    <property type="component" value="Unassembled WGS sequence"/>
</dbReference>
<reference evidence="8 9" key="1">
    <citation type="submission" date="2024-06" db="EMBL/GenBank/DDBJ databases">
        <title>Pontibacter populi HYL7-15.</title>
        <authorList>
            <person name="Kim M.K."/>
        </authorList>
    </citation>
    <scope>NUCLEOTIDE SEQUENCE [LARGE SCALE GENOMIC DNA]</scope>
    <source>
        <strain evidence="8 9">HYL7-15</strain>
    </source>
</reference>
<evidence type="ECO:0000313" key="9">
    <source>
        <dbReference type="Proteomes" id="UP001476807"/>
    </source>
</evidence>
<accession>A0ABV1RR04</accession>
<keyword evidence="3 6" id="KW-0479">Metal-binding</keyword>
<evidence type="ECO:0000256" key="2">
    <source>
        <dbReference type="ARBA" id="ARBA00022617"/>
    </source>
</evidence>
<evidence type="ECO:0000256" key="6">
    <source>
        <dbReference type="PROSITE-ProRule" id="PRU00433"/>
    </source>
</evidence>
<dbReference type="EMBL" id="JBEOKT010000003">
    <property type="protein sequence ID" value="MER2996809.1"/>
    <property type="molecule type" value="Genomic_DNA"/>
</dbReference>
<evidence type="ECO:0000256" key="4">
    <source>
        <dbReference type="ARBA" id="ARBA00022982"/>
    </source>
</evidence>
<comment type="caution">
    <text evidence="8">The sequence shown here is derived from an EMBL/GenBank/DDBJ whole genome shotgun (WGS) entry which is preliminary data.</text>
</comment>
<keyword evidence="5 6" id="KW-0408">Iron</keyword>
<dbReference type="SUPFAM" id="SSF46626">
    <property type="entry name" value="Cytochrome c"/>
    <property type="match status" value="1"/>
</dbReference>
<dbReference type="InterPro" id="IPR036909">
    <property type="entry name" value="Cyt_c-like_dom_sf"/>
</dbReference>
<dbReference type="RefSeq" id="WP_350411143.1">
    <property type="nucleotide sequence ID" value="NZ_JBEOKT010000003.1"/>
</dbReference>
<dbReference type="PROSITE" id="PS51007">
    <property type="entry name" value="CYTC"/>
    <property type="match status" value="1"/>
</dbReference>
<name>A0ABV1RR04_9BACT</name>
<sequence length="159" mass="17339">MKKLILSLTCASLLVACESKKTEYDSYYTQEYKDSVATAAKNSPVTTQTKIGSDAAVNDMTDSGAVAVAEPKNEYELGMTLITKSDCMACHKNEQKVVGPAYVDVANKYEFNDKNVDYLAQKIIKGGAGVWGEIPMPPHADLSQGDAKEMARYVLSLRK</sequence>
<evidence type="ECO:0000256" key="1">
    <source>
        <dbReference type="ARBA" id="ARBA00022448"/>
    </source>
</evidence>
<evidence type="ECO:0000313" key="8">
    <source>
        <dbReference type="EMBL" id="MER2996809.1"/>
    </source>
</evidence>
<feature type="domain" description="Cytochrome c" evidence="7">
    <location>
        <begin position="73"/>
        <end position="158"/>
    </location>
</feature>
<proteinExistence type="predicted"/>
<keyword evidence="4" id="KW-0249">Electron transport</keyword>
<gene>
    <name evidence="8" type="ORF">ABS362_04585</name>
</gene>
<keyword evidence="2 6" id="KW-0349">Heme</keyword>
<evidence type="ECO:0000256" key="5">
    <source>
        <dbReference type="ARBA" id="ARBA00023004"/>
    </source>
</evidence>
<keyword evidence="9" id="KW-1185">Reference proteome</keyword>
<dbReference type="InterPro" id="IPR002324">
    <property type="entry name" value="Cyt_c_ID"/>
</dbReference>
<protein>
    <submittedName>
        <fullName evidence="8">C-type cytochrome</fullName>
    </submittedName>
</protein>
<dbReference type="Pfam" id="PF00034">
    <property type="entry name" value="Cytochrom_C"/>
    <property type="match status" value="1"/>
</dbReference>
<dbReference type="InterPro" id="IPR009056">
    <property type="entry name" value="Cyt_c-like_dom"/>
</dbReference>
<evidence type="ECO:0000256" key="3">
    <source>
        <dbReference type="ARBA" id="ARBA00022723"/>
    </source>
</evidence>
<dbReference type="Gene3D" id="1.10.760.10">
    <property type="entry name" value="Cytochrome c-like domain"/>
    <property type="match status" value="1"/>
</dbReference>